<feature type="domain" description="Primase C-terminal 1" evidence="2">
    <location>
        <begin position="2"/>
        <end position="61"/>
    </location>
</feature>
<evidence type="ECO:0000259" key="2">
    <source>
        <dbReference type="SMART" id="SM00942"/>
    </source>
</evidence>
<accession>A0A1B0Z237</accession>
<dbReference type="SUPFAM" id="SSF52540">
    <property type="entry name" value="P-loop containing nucleoside triphosphate hydrolases"/>
    <property type="match status" value="1"/>
</dbReference>
<evidence type="ECO:0000313" key="3">
    <source>
        <dbReference type="EMBL" id="ANO58266.1"/>
    </source>
</evidence>
<organism evidence="3">
    <name type="scientific">uncultured Planctomycetota bacterium</name>
    <dbReference type="NCBI Taxonomy" id="120965"/>
    <lineage>
        <taxon>Bacteria</taxon>
        <taxon>Pseudomonadati</taxon>
        <taxon>Planctomycetota</taxon>
        <taxon>environmental samples</taxon>
    </lineage>
</organism>
<name>A0A1B0Z237_9BACT</name>
<dbReference type="SMART" id="SM00942">
    <property type="entry name" value="PriCT_1"/>
    <property type="match status" value="1"/>
</dbReference>
<dbReference type="EMBL" id="KT997803">
    <property type="protein sequence ID" value="ANO58266.1"/>
    <property type="molecule type" value="Genomic_DNA"/>
</dbReference>
<reference evidence="3" key="1">
    <citation type="submission" date="2015-11" db="EMBL/GenBank/DDBJ databases">
        <title>Genomes of Abundant and Widespread Viruses from the Deep Ocean.</title>
        <authorList>
            <person name="Mizuno C.M."/>
            <person name="Ghai R."/>
            <person name="Saghai A."/>
            <person name="Lopez-Garcia P."/>
            <person name="Rodriguez-Valera F."/>
        </authorList>
    </citation>
    <scope>NUCLEOTIDE SEQUENCE</scope>
</reference>
<protein>
    <recommendedName>
        <fullName evidence="2">Primase C-terminal 1 domain-containing protein</fullName>
    </recommendedName>
</protein>
<dbReference type="InterPro" id="IPR014820">
    <property type="entry name" value="PriCT_1"/>
</dbReference>
<dbReference type="InterPro" id="IPR027417">
    <property type="entry name" value="P-loop_NTPase"/>
</dbReference>
<dbReference type="AlphaFoldDB" id="A0A1B0Z237"/>
<dbReference type="Pfam" id="PF13481">
    <property type="entry name" value="AAA_25"/>
    <property type="match status" value="1"/>
</dbReference>
<sequence>MNGAAIGERNDSLFKAACQMRDKGKTQHEIQTELMSRALEDGLDLSEVNKTLVSVFKRPPREEATKQDGRKPKRPTLRNRTPVTYKTAPKGDYKLKKRRLPEPLEDGARVLLNTAFEEGENVNILIASKNEETGKFGPRGPGTTRSREWWLKKLDEGGGHLDGMANGRGVFVRINPLTIGGCVDKDVTKFRHVLVEADDLDLEEQWHLINETNLPCAAVMSSGGRSVHAWVTVNAKDAAEWGQRRKMIYDHLADYIDPNNKNPSRLSRLPNTRRGDSRQELLALNIGATSWKEWESEIEAEGIGERLDFTALAKFDTANDPATVLGNRWLCKGGSCLIVGQSGIGKSSLSMQLAINWALGRTSFGIAPKRPLKSLIIQAENDFGDVAEMVQGCLKGMQIKVGDDAFTALHENLVIMTEPVLTGEAFTVAVRHLIGAHKPDLVWIDPLLSFIGDDISRQDVCSYFFRNLLNPISFESGICWMLMHHTNKPSADPNSKSGWNAIDYSYSGTGSSELTNWARAVCFLRSTKDEGRFELALNKRGPRAKATHLEGDRTTVIHLKHSDDSILWEQIPKPVLVVKTPKEKKKRPEKTIGDMDGLIEKIIVPMKKSQVVRFAVDGGHGSYYVANKDWKKIEKRLFKNENGLFLNYDPNDQNQLSAQIKKQK</sequence>
<proteinExistence type="predicted"/>
<evidence type="ECO:0000256" key="1">
    <source>
        <dbReference type="SAM" id="MobiDB-lite"/>
    </source>
</evidence>
<dbReference type="Gene3D" id="3.40.50.300">
    <property type="entry name" value="P-loop containing nucleotide triphosphate hydrolases"/>
    <property type="match status" value="1"/>
</dbReference>
<feature type="compositionally biased region" description="Basic and acidic residues" evidence="1">
    <location>
        <begin position="59"/>
        <end position="70"/>
    </location>
</feature>
<feature type="region of interest" description="Disordered" evidence="1">
    <location>
        <begin position="56"/>
        <end position="88"/>
    </location>
</feature>